<gene>
    <name evidence="1" type="ORF">HPB50_024820</name>
</gene>
<evidence type="ECO:0000313" key="2">
    <source>
        <dbReference type="Proteomes" id="UP000821845"/>
    </source>
</evidence>
<dbReference type="Proteomes" id="UP000821845">
    <property type="component" value="Chromosome 1"/>
</dbReference>
<organism evidence="1 2">
    <name type="scientific">Hyalomma asiaticum</name>
    <name type="common">Tick</name>
    <dbReference type="NCBI Taxonomy" id="266040"/>
    <lineage>
        <taxon>Eukaryota</taxon>
        <taxon>Metazoa</taxon>
        <taxon>Ecdysozoa</taxon>
        <taxon>Arthropoda</taxon>
        <taxon>Chelicerata</taxon>
        <taxon>Arachnida</taxon>
        <taxon>Acari</taxon>
        <taxon>Parasitiformes</taxon>
        <taxon>Ixodida</taxon>
        <taxon>Ixodoidea</taxon>
        <taxon>Ixodidae</taxon>
        <taxon>Hyalomminae</taxon>
        <taxon>Hyalomma</taxon>
    </lineage>
</organism>
<dbReference type="EMBL" id="CM023481">
    <property type="protein sequence ID" value="KAH6948481.1"/>
    <property type="molecule type" value="Genomic_DNA"/>
</dbReference>
<proteinExistence type="predicted"/>
<name>A0ACB7TMU4_HYAAI</name>
<evidence type="ECO:0000313" key="1">
    <source>
        <dbReference type="EMBL" id="KAH6948481.1"/>
    </source>
</evidence>
<comment type="caution">
    <text evidence="1">The sequence shown here is derived from an EMBL/GenBank/DDBJ whole genome shotgun (WGS) entry which is preliminary data.</text>
</comment>
<sequence length="174" mass="19928">MLWAVVVGFTAACVLYRFEWSRGTRHSDLEKASLAFWDRTLWALVLAVLTFMLSSGRGGFIESTLSAKPLAVLSRLTYGIYLVHFPFIFIWKCAVRERLYQNIFNLFSESVSVFVWSCMLALLLFLACEAPVGRLDKLVWAKPPAKKKEEQVNGGRDLELPTRRYEAPEETNQQ</sequence>
<keyword evidence="2" id="KW-1185">Reference proteome</keyword>
<accession>A0ACB7TMU4</accession>
<protein>
    <submittedName>
        <fullName evidence="1">Uncharacterized protein</fullName>
    </submittedName>
</protein>
<reference evidence="1" key="1">
    <citation type="submission" date="2020-05" db="EMBL/GenBank/DDBJ databases">
        <title>Large-scale comparative analyses of tick genomes elucidate their genetic diversity and vector capacities.</title>
        <authorList>
            <person name="Jia N."/>
            <person name="Wang J."/>
            <person name="Shi W."/>
            <person name="Du L."/>
            <person name="Sun Y."/>
            <person name="Zhan W."/>
            <person name="Jiang J."/>
            <person name="Wang Q."/>
            <person name="Zhang B."/>
            <person name="Ji P."/>
            <person name="Sakyi L.B."/>
            <person name="Cui X."/>
            <person name="Yuan T."/>
            <person name="Jiang B."/>
            <person name="Yang W."/>
            <person name="Lam T.T.-Y."/>
            <person name="Chang Q."/>
            <person name="Ding S."/>
            <person name="Wang X."/>
            <person name="Zhu J."/>
            <person name="Ruan X."/>
            <person name="Zhao L."/>
            <person name="Wei J."/>
            <person name="Que T."/>
            <person name="Du C."/>
            <person name="Cheng J."/>
            <person name="Dai P."/>
            <person name="Han X."/>
            <person name="Huang E."/>
            <person name="Gao Y."/>
            <person name="Liu J."/>
            <person name="Shao H."/>
            <person name="Ye R."/>
            <person name="Li L."/>
            <person name="Wei W."/>
            <person name="Wang X."/>
            <person name="Wang C."/>
            <person name="Yang T."/>
            <person name="Huo Q."/>
            <person name="Li W."/>
            <person name="Guo W."/>
            <person name="Chen H."/>
            <person name="Zhou L."/>
            <person name="Ni X."/>
            <person name="Tian J."/>
            <person name="Zhou Y."/>
            <person name="Sheng Y."/>
            <person name="Liu T."/>
            <person name="Pan Y."/>
            <person name="Xia L."/>
            <person name="Li J."/>
            <person name="Zhao F."/>
            <person name="Cao W."/>
        </authorList>
    </citation>
    <scope>NUCLEOTIDE SEQUENCE</scope>
    <source>
        <strain evidence="1">Hyas-2018</strain>
    </source>
</reference>